<evidence type="ECO:0000313" key="2">
    <source>
        <dbReference type="EMBL" id="ORX48670.1"/>
    </source>
</evidence>
<dbReference type="Proteomes" id="UP000193719">
    <property type="component" value="Unassembled WGS sequence"/>
</dbReference>
<proteinExistence type="predicted"/>
<dbReference type="AlphaFoldDB" id="A0A1Y1V804"/>
<accession>A0A1Y1V804</accession>
<evidence type="ECO:0000313" key="3">
    <source>
        <dbReference type="Proteomes" id="UP000193719"/>
    </source>
</evidence>
<name>A0A1Y1V804_9FUNG</name>
<keyword evidence="3" id="KW-1185">Reference proteome</keyword>
<evidence type="ECO:0000256" key="1">
    <source>
        <dbReference type="SAM" id="MobiDB-lite"/>
    </source>
</evidence>
<organism evidence="2 3">
    <name type="scientific">Piromyces finnis</name>
    <dbReference type="NCBI Taxonomy" id="1754191"/>
    <lineage>
        <taxon>Eukaryota</taxon>
        <taxon>Fungi</taxon>
        <taxon>Fungi incertae sedis</taxon>
        <taxon>Chytridiomycota</taxon>
        <taxon>Chytridiomycota incertae sedis</taxon>
        <taxon>Neocallimastigomycetes</taxon>
        <taxon>Neocallimastigales</taxon>
        <taxon>Neocallimastigaceae</taxon>
        <taxon>Piromyces</taxon>
    </lineage>
</organism>
<protein>
    <submittedName>
        <fullName evidence="2">Uncharacterized protein</fullName>
    </submittedName>
</protein>
<reference evidence="2 3" key="2">
    <citation type="submission" date="2016-08" db="EMBL/GenBank/DDBJ databases">
        <title>Pervasive Adenine N6-methylation of Active Genes in Fungi.</title>
        <authorList>
            <consortium name="DOE Joint Genome Institute"/>
            <person name="Mondo S.J."/>
            <person name="Dannebaum R.O."/>
            <person name="Kuo R.C."/>
            <person name="Labutti K."/>
            <person name="Haridas S."/>
            <person name="Kuo A."/>
            <person name="Salamov A."/>
            <person name="Ahrendt S.R."/>
            <person name="Lipzen A."/>
            <person name="Sullivan W."/>
            <person name="Andreopoulos W.B."/>
            <person name="Clum A."/>
            <person name="Lindquist E."/>
            <person name="Daum C."/>
            <person name="Ramamoorthy G.K."/>
            <person name="Gryganskyi A."/>
            <person name="Culley D."/>
            <person name="Magnuson J.K."/>
            <person name="James T.Y."/>
            <person name="O'Malley M.A."/>
            <person name="Stajich J.E."/>
            <person name="Spatafora J.W."/>
            <person name="Visel A."/>
            <person name="Grigoriev I.V."/>
        </authorList>
    </citation>
    <scope>NUCLEOTIDE SEQUENCE [LARGE SCALE GENOMIC DNA]</scope>
    <source>
        <strain evidence="3">finn</strain>
    </source>
</reference>
<feature type="region of interest" description="Disordered" evidence="1">
    <location>
        <begin position="130"/>
        <end position="159"/>
    </location>
</feature>
<dbReference type="EMBL" id="MCFH01000026">
    <property type="protein sequence ID" value="ORX48670.1"/>
    <property type="molecule type" value="Genomic_DNA"/>
</dbReference>
<gene>
    <name evidence="2" type="ORF">BCR36DRAFT_72848</name>
</gene>
<sequence>MNASDYGSNMHASFLEGIEYGKIMERKRSSIEFTLRLLKVRMDIKDIKKKITRLNEDELSIVKEFYYNLNYKINDLALKFELDKMRLLKALDELGLATQERGIIRKKVIKSKVIKRKIIKKGIAKKKKKRKDCIDIKPNNKNDGYGNVNDNDTEKIKVK</sequence>
<reference evidence="2 3" key="1">
    <citation type="submission" date="2016-08" db="EMBL/GenBank/DDBJ databases">
        <title>Genomes of anaerobic fungi encode conserved fungal cellulosomes for biomass hydrolysis.</title>
        <authorList>
            <consortium name="DOE Joint Genome Institute"/>
            <person name="Haitjema C.H."/>
            <person name="Gilmore S.P."/>
            <person name="Henske J.K."/>
            <person name="Solomon K.V."/>
            <person name="De Groot R."/>
            <person name="Kuo A."/>
            <person name="Mondo S.J."/>
            <person name="Salamov A.A."/>
            <person name="Labutti K."/>
            <person name="Zhao Z."/>
            <person name="Chiniquy J."/>
            <person name="Barry K."/>
            <person name="Brewer H.M."/>
            <person name="Purvine S.O."/>
            <person name="Wright A.T."/>
            <person name="Boxma B."/>
            <person name="Van Alen T."/>
            <person name="Hackstein J.H."/>
            <person name="Baker S.E."/>
            <person name="Grigoriev I.V."/>
            <person name="O'Malley M.A."/>
        </authorList>
    </citation>
    <scope>NUCLEOTIDE SEQUENCE [LARGE SCALE GENOMIC DNA]</scope>
    <source>
        <strain evidence="3">finn</strain>
    </source>
</reference>
<comment type="caution">
    <text evidence="2">The sequence shown here is derived from an EMBL/GenBank/DDBJ whole genome shotgun (WGS) entry which is preliminary data.</text>
</comment>